<evidence type="ECO:0000259" key="5">
    <source>
        <dbReference type="Pfam" id="PF14008"/>
    </source>
</evidence>
<dbReference type="InterPro" id="IPR025733">
    <property type="entry name" value="PAPs_C"/>
</dbReference>
<keyword evidence="2" id="KW-0325">Glycoprotein</keyword>
<keyword evidence="1 3" id="KW-0732">Signal</keyword>
<evidence type="ECO:0000259" key="4">
    <source>
        <dbReference type="Pfam" id="PF00149"/>
    </source>
</evidence>
<dbReference type="SUPFAM" id="SSF56300">
    <property type="entry name" value="Metallo-dependent phosphatases"/>
    <property type="match status" value="1"/>
</dbReference>
<evidence type="ECO:0000313" key="8">
    <source>
        <dbReference type="Proteomes" id="UP000678393"/>
    </source>
</evidence>
<keyword evidence="3" id="KW-0378">Hydrolase</keyword>
<dbReference type="Pfam" id="PF16656">
    <property type="entry name" value="Pur_ac_phosph_N"/>
    <property type="match status" value="1"/>
</dbReference>
<name>A0A8S4A6L7_9EUPU</name>
<evidence type="ECO:0000259" key="6">
    <source>
        <dbReference type="Pfam" id="PF16656"/>
    </source>
</evidence>
<dbReference type="GO" id="GO:0003993">
    <property type="term" value="F:acid phosphatase activity"/>
    <property type="evidence" value="ECO:0007669"/>
    <property type="project" value="UniProtKB-EC"/>
</dbReference>
<proteinExistence type="inferred from homology"/>
<feature type="signal peptide" evidence="3">
    <location>
        <begin position="1"/>
        <end position="23"/>
    </location>
</feature>
<dbReference type="Pfam" id="PF00149">
    <property type="entry name" value="Metallophos"/>
    <property type="match status" value="1"/>
</dbReference>
<dbReference type="Gene3D" id="2.60.40.380">
    <property type="entry name" value="Purple acid phosphatase-like, N-terminal"/>
    <property type="match status" value="1"/>
</dbReference>
<comment type="caution">
    <text evidence="7">The sequence shown here is derived from an EMBL/GenBank/DDBJ whole genome shotgun (WGS) entry which is preliminary data.</text>
</comment>
<dbReference type="PANTHER" id="PTHR45867:SF3">
    <property type="entry name" value="ACID PHOSPHATASE TYPE 7"/>
    <property type="match status" value="1"/>
</dbReference>
<gene>
    <name evidence="7" type="ORF">CUNI_LOCUS21293</name>
</gene>
<dbReference type="SUPFAM" id="SSF49363">
    <property type="entry name" value="Purple acid phosphatase, N-terminal domain"/>
    <property type="match status" value="1"/>
</dbReference>
<feature type="domain" description="Purple acid phosphatase C-terminal" evidence="5">
    <location>
        <begin position="366"/>
        <end position="428"/>
    </location>
</feature>
<dbReference type="InterPro" id="IPR041792">
    <property type="entry name" value="MPP_PAP"/>
</dbReference>
<organism evidence="7 8">
    <name type="scientific">Candidula unifasciata</name>
    <dbReference type="NCBI Taxonomy" id="100452"/>
    <lineage>
        <taxon>Eukaryota</taxon>
        <taxon>Metazoa</taxon>
        <taxon>Spiralia</taxon>
        <taxon>Lophotrochozoa</taxon>
        <taxon>Mollusca</taxon>
        <taxon>Gastropoda</taxon>
        <taxon>Heterobranchia</taxon>
        <taxon>Euthyneura</taxon>
        <taxon>Panpulmonata</taxon>
        <taxon>Eupulmonata</taxon>
        <taxon>Stylommatophora</taxon>
        <taxon>Helicina</taxon>
        <taxon>Helicoidea</taxon>
        <taxon>Geomitridae</taxon>
        <taxon>Candidula</taxon>
    </lineage>
</organism>
<dbReference type="CDD" id="cd00839">
    <property type="entry name" value="MPP_PAPs"/>
    <property type="match status" value="1"/>
</dbReference>
<dbReference type="AlphaFoldDB" id="A0A8S4A6L7"/>
<dbReference type="EC" id="3.1.3.2" evidence="3"/>
<dbReference type="InterPro" id="IPR015914">
    <property type="entry name" value="PAPs_N"/>
</dbReference>
<feature type="chain" id="PRO_5035959073" description="Purple acid phosphatase" evidence="3">
    <location>
        <begin position="24"/>
        <end position="446"/>
    </location>
</feature>
<accession>A0A8S4A6L7</accession>
<dbReference type="InterPro" id="IPR004843">
    <property type="entry name" value="Calcineurin-like_PHP"/>
</dbReference>
<evidence type="ECO:0000256" key="1">
    <source>
        <dbReference type="ARBA" id="ARBA00022729"/>
    </source>
</evidence>
<feature type="domain" description="Calcineurin-like phosphoesterase" evidence="4">
    <location>
        <begin position="137"/>
        <end position="341"/>
    </location>
</feature>
<dbReference type="GO" id="GO:0046872">
    <property type="term" value="F:metal ion binding"/>
    <property type="evidence" value="ECO:0007669"/>
    <property type="project" value="InterPro"/>
</dbReference>
<protein>
    <recommendedName>
        <fullName evidence="3">Purple acid phosphatase</fullName>
        <ecNumber evidence="3">3.1.3.2</ecNumber>
    </recommendedName>
</protein>
<dbReference type="Gene3D" id="3.60.21.10">
    <property type="match status" value="1"/>
</dbReference>
<dbReference type="InterPro" id="IPR008963">
    <property type="entry name" value="Purple_acid_Pase-like_N"/>
</dbReference>
<evidence type="ECO:0000256" key="2">
    <source>
        <dbReference type="ARBA" id="ARBA00023180"/>
    </source>
</evidence>
<dbReference type="InterPro" id="IPR029052">
    <property type="entry name" value="Metallo-depent_PP-like"/>
</dbReference>
<evidence type="ECO:0000256" key="3">
    <source>
        <dbReference type="RuleBase" id="RU361203"/>
    </source>
</evidence>
<dbReference type="Pfam" id="PF14008">
    <property type="entry name" value="Metallophos_C"/>
    <property type="match status" value="1"/>
</dbReference>
<dbReference type="PANTHER" id="PTHR45867">
    <property type="entry name" value="PURPLE ACID PHOSPHATASE"/>
    <property type="match status" value="1"/>
</dbReference>
<comment type="similarity">
    <text evidence="3">Belongs to the metallophosphoesterase superfamily. Purple acid phosphatase family.</text>
</comment>
<dbReference type="OrthoDB" id="45007at2759"/>
<keyword evidence="8" id="KW-1185">Reference proteome</keyword>
<sequence length="446" mass="50852">MALNIPFVVKVVLFFCLMNVAEAGVIEADNNRQPQQIHIAYGDDVSKMIITWSTFKDTASAVLYGLSSRNLSMSQQGSSSEFIDGGSEKRSQFIHVVELTGLVPNTTYYYVVGSGQGWSSVFYFKSMPAGEDWGPSLVVIGDLGSANAQSLPRLELDAAQGMYDAIIHVGDFAYDLQADNARVGDRFMNQVESLTATLPYMTCPGNHEYYYNFSNYRARFNMPNDNKKMYYSFNMGPIHFVSLSTEFLYFPYFGYNQIFEHYDWLKKDLMDANLPENRAKRPWIVTFGHRPMYCSNNDNDDCTSHESLVRVGVPMLNIPGLEPLFYEQGVDLSIWAHEHSYERLWPVYNMKVENGSYDEPYTNPGGTTHIITGSAGCSERVEYFEKNPPDWSAFRSSDYGYTRMKFFNKTHLYVEQVSDDQGGQIIDSFTLIKDQHGPFEKLKKTF</sequence>
<evidence type="ECO:0000313" key="7">
    <source>
        <dbReference type="EMBL" id="CAG5135735.1"/>
    </source>
</evidence>
<feature type="domain" description="Purple acid phosphatase N-terminal" evidence="6">
    <location>
        <begin position="34"/>
        <end position="125"/>
    </location>
</feature>
<dbReference type="Proteomes" id="UP000678393">
    <property type="component" value="Unassembled WGS sequence"/>
</dbReference>
<reference evidence="7" key="1">
    <citation type="submission" date="2021-04" db="EMBL/GenBank/DDBJ databases">
        <authorList>
            <consortium name="Molecular Ecology Group"/>
        </authorList>
    </citation>
    <scope>NUCLEOTIDE SEQUENCE</scope>
</reference>
<dbReference type="EMBL" id="CAJHNH020008454">
    <property type="protein sequence ID" value="CAG5135735.1"/>
    <property type="molecule type" value="Genomic_DNA"/>
</dbReference>
<comment type="catalytic activity">
    <reaction evidence="3">
        <text>a phosphate monoester + H2O = an alcohol + phosphate</text>
        <dbReference type="Rhea" id="RHEA:15017"/>
        <dbReference type="ChEBI" id="CHEBI:15377"/>
        <dbReference type="ChEBI" id="CHEBI:30879"/>
        <dbReference type="ChEBI" id="CHEBI:43474"/>
        <dbReference type="ChEBI" id="CHEBI:67140"/>
        <dbReference type="EC" id="3.1.3.2"/>
    </reaction>
</comment>